<dbReference type="GO" id="GO:0005524">
    <property type="term" value="F:ATP binding"/>
    <property type="evidence" value="ECO:0007669"/>
    <property type="project" value="UniProtKB-KW"/>
</dbReference>
<accession>A0A5B8FGM6</accession>
<keyword evidence="3" id="KW-0436">Ligase</keyword>
<dbReference type="GO" id="GO:0006542">
    <property type="term" value="P:glutamine biosynthetic process"/>
    <property type="evidence" value="ECO:0007669"/>
    <property type="project" value="InterPro"/>
</dbReference>
<evidence type="ECO:0000256" key="6">
    <source>
        <dbReference type="ARBA" id="ARBA00023231"/>
    </source>
</evidence>
<dbReference type="InterPro" id="IPR008146">
    <property type="entry name" value="Gln_synth_cat_dom"/>
</dbReference>
<comment type="cofactor">
    <cofactor evidence="1">
        <name>Mg(2+)</name>
        <dbReference type="ChEBI" id="CHEBI:18420"/>
    </cofactor>
</comment>
<dbReference type="Pfam" id="PF00120">
    <property type="entry name" value="Gln-synt_C"/>
    <property type="match status" value="1"/>
</dbReference>
<dbReference type="PROSITE" id="PS51987">
    <property type="entry name" value="GS_CATALYTIC"/>
    <property type="match status" value="1"/>
</dbReference>
<feature type="domain" description="GS catalytic" evidence="10">
    <location>
        <begin position="146"/>
        <end position="487"/>
    </location>
</feature>
<evidence type="ECO:0000259" key="10">
    <source>
        <dbReference type="PROSITE" id="PS51987"/>
    </source>
</evidence>
<dbReference type="Proteomes" id="UP000305888">
    <property type="component" value="Chromosome"/>
</dbReference>
<evidence type="ECO:0000256" key="4">
    <source>
        <dbReference type="ARBA" id="ARBA00022741"/>
    </source>
</evidence>
<dbReference type="SUPFAM" id="SSF55931">
    <property type="entry name" value="Glutamine synthetase/guanido kinase"/>
    <property type="match status" value="1"/>
</dbReference>
<organism evidence="11 12">
    <name type="scientific">Paroceanicella profunda</name>
    <dbReference type="NCBI Taxonomy" id="2579971"/>
    <lineage>
        <taxon>Bacteria</taxon>
        <taxon>Pseudomonadati</taxon>
        <taxon>Pseudomonadota</taxon>
        <taxon>Alphaproteobacteria</taxon>
        <taxon>Rhodobacterales</taxon>
        <taxon>Paracoccaceae</taxon>
        <taxon>Paroceanicella</taxon>
    </lineage>
</organism>
<feature type="domain" description="GS beta-grasp" evidence="9">
    <location>
        <begin position="38"/>
        <end position="139"/>
    </location>
</feature>
<evidence type="ECO:0000313" key="12">
    <source>
        <dbReference type="Proteomes" id="UP000305888"/>
    </source>
</evidence>
<evidence type="ECO:0000256" key="7">
    <source>
        <dbReference type="PROSITE-ProRule" id="PRU01330"/>
    </source>
</evidence>
<evidence type="ECO:0000256" key="5">
    <source>
        <dbReference type="ARBA" id="ARBA00022840"/>
    </source>
</evidence>
<evidence type="ECO:0000256" key="3">
    <source>
        <dbReference type="ARBA" id="ARBA00022598"/>
    </source>
</evidence>
<dbReference type="SMART" id="SM01230">
    <property type="entry name" value="Gln-synt_C"/>
    <property type="match status" value="1"/>
</dbReference>
<dbReference type="KEGG" id="ppru:FDP22_04905"/>
<keyword evidence="5" id="KW-0067">ATP-binding</keyword>
<evidence type="ECO:0000256" key="2">
    <source>
        <dbReference type="ARBA" id="ARBA00003117"/>
    </source>
</evidence>
<dbReference type="AlphaFoldDB" id="A0A5B8FGM6"/>
<name>A0A5B8FGM6_9RHOB</name>
<keyword evidence="6" id="KW-0535">Nitrogen fixation</keyword>
<dbReference type="SUPFAM" id="SSF54368">
    <property type="entry name" value="Glutamine synthetase, N-terminal domain"/>
    <property type="match status" value="1"/>
</dbReference>
<dbReference type="GO" id="GO:0004356">
    <property type="term" value="F:glutamine synthetase activity"/>
    <property type="evidence" value="ECO:0007669"/>
    <property type="project" value="InterPro"/>
</dbReference>
<proteinExistence type="inferred from homology"/>
<dbReference type="PANTHER" id="PTHR43785:SF12">
    <property type="entry name" value="TYPE-1 GLUTAMINE SYNTHETASE 2"/>
    <property type="match status" value="1"/>
</dbReference>
<dbReference type="EMBL" id="CP040818">
    <property type="protein sequence ID" value="QDL91177.1"/>
    <property type="molecule type" value="Genomic_DNA"/>
</dbReference>
<evidence type="ECO:0000256" key="8">
    <source>
        <dbReference type="RuleBase" id="RU000384"/>
    </source>
</evidence>
<evidence type="ECO:0000259" key="9">
    <source>
        <dbReference type="PROSITE" id="PS51986"/>
    </source>
</evidence>
<dbReference type="InterPro" id="IPR014746">
    <property type="entry name" value="Gln_synth/guanido_kin_cat_dom"/>
</dbReference>
<reference evidence="11 12" key="1">
    <citation type="submission" date="2019-06" db="EMBL/GenBank/DDBJ databases">
        <title>Genome sequence of Rhodobacteraceae bacterium D4M1.</title>
        <authorList>
            <person name="Cao J."/>
        </authorList>
    </citation>
    <scope>NUCLEOTIDE SEQUENCE [LARGE SCALE GENOMIC DNA]</scope>
    <source>
        <strain evidence="11 12">D4M1</strain>
    </source>
</reference>
<dbReference type="Gene3D" id="3.10.20.70">
    <property type="entry name" value="Glutamine synthetase, N-terminal domain"/>
    <property type="match status" value="1"/>
</dbReference>
<protein>
    <submittedName>
        <fullName evidence="11">Glutamine synthetase</fullName>
    </submittedName>
</protein>
<comment type="function">
    <text evidence="2">Catalyzes the ATP-dependent biosynthesis of glutamine from glutamate and ammonia.</text>
</comment>
<dbReference type="InterPro" id="IPR008147">
    <property type="entry name" value="Gln_synt_N"/>
</dbReference>
<dbReference type="PANTHER" id="PTHR43785">
    <property type="entry name" value="GAMMA-GLUTAMYLPUTRESCINE SYNTHETASE"/>
    <property type="match status" value="1"/>
</dbReference>
<dbReference type="InterPro" id="IPR036651">
    <property type="entry name" value="Gln_synt_N_sf"/>
</dbReference>
<sequence>MSVQRRSDLANGPVGGMGLLADEDFARAEELLTRMAAEGIETVRLAFADQHGVIRGKTVVAEAFASAVKSGMAVTSTLLLKDTSHRTVFPVWTRDAGFGAGMLTGASDILLVPDPATFRVLPWSPHSAWILCDLFLKDGTPIPFSSRTILKDSVAKLAEREMALICGLEVEFYVYALEDERLTHAETGMPPAPPKTTLVSHGYQYLTESRYDALEDIMDELRRNAVALGMPVRSMEAEFGPSQCEFTFEPATALEHADTMLLFRSMVKAICARRGLHATFMCRPQVENGMASGWHLHQSVVHTRTGENLFMPGADGALTPAANGWIAGLLAHAQASCLLTTPTVNGYKRYQAFQLAPDRVQWGRDNKGAMIRGLMAPGDRASRIENRVAEPAANPYLYFASQILGGLDGIRAGREAPAPVENPYETDAKLLPKSLIAAVEAFEASDMLRAELGEDFVRYLAHIKRAEWERYLSVVSDWEQREYFSTF</sequence>
<gene>
    <name evidence="11" type="ORF">FDP22_04905</name>
</gene>
<dbReference type="RefSeq" id="WP_138575575.1">
    <property type="nucleotide sequence ID" value="NZ_CP040818.1"/>
</dbReference>
<evidence type="ECO:0000256" key="1">
    <source>
        <dbReference type="ARBA" id="ARBA00001946"/>
    </source>
</evidence>
<keyword evidence="12" id="KW-1185">Reference proteome</keyword>
<dbReference type="PROSITE" id="PS51986">
    <property type="entry name" value="GS_BETA_GRASP"/>
    <property type="match status" value="1"/>
</dbReference>
<evidence type="ECO:0000313" key="11">
    <source>
        <dbReference type="EMBL" id="QDL91177.1"/>
    </source>
</evidence>
<keyword evidence="4" id="KW-0547">Nucleotide-binding</keyword>
<dbReference type="OrthoDB" id="9807095at2"/>
<dbReference type="Gene3D" id="3.30.590.10">
    <property type="entry name" value="Glutamine synthetase/guanido kinase, catalytic domain"/>
    <property type="match status" value="1"/>
</dbReference>
<comment type="similarity">
    <text evidence="7 8">Belongs to the glutamine synthetase family.</text>
</comment>